<name>A0A1H9AXR4_9EURY</name>
<dbReference type="AlphaFoldDB" id="A0A1H9AXR4"/>
<evidence type="ECO:0000256" key="1">
    <source>
        <dbReference type="SAM" id="Phobius"/>
    </source>
</evidence>
<proteinExistence type="predicted"/>
<feature type="transmembrane region" description="Helical" evidence="1">
    <location>
        <begin position="33"/>
        <end position="52"/>
    </location>
</feature>
<dbReference type="OrthoDB" id="177999at2157"/>
<feature type="transmembrane region" description="Helical" evidence="1">
    <location>
        <begin position="89"/>
        <end position="107"/>
    </location>
</feature>
<evidence type="ECO:0000313" key="3">
    <source>
        <dbReference type="Proteomes" id="UP000199114"/>
    </source>
</evidence>
<dbReference type="RefSeq" id="WP_090613028.1">
    <property type="nucleotide sequence ID" value="NZ_FOFD01000001.1"/>
</dbReference>
<evidence type="ECO:0000313" key="2">
    <source>
        <dbReference type="EMBL" id="SEP80768.1"/>
    </source>
</evidence>
<accession>A0A1H9AXR4</accession>
<dbReference type="STRING" id="1186196.SAMN04489841_0560"/>
<feature type="transmembrane region" description="Helical" evidence="1">
    <location>
        <begin position="64"/>
        <end position="83"/>
    </location>
</feature>
<keyword evidence="1" id="KW-0812">Transmembrane</keyword>
<keyword evidence="1" id="KW-0472">Membrane</keyword>
<dbReference type="EMBL" id="FOFD01000001">
    <property type="protein sequence ID" value="SEP80768.1"/>
    <property type="molecule type" value="Genomic_DNA"/>
</dbReference>
<organism evidence="2 3">
    <name type="scientific">Natrinema salaciae</name>
    <dbReference type="NCBI Taxonomy" id="1186196"/>
    <lineage>
        <taxon>Archaea</taxon>
        <taxon>Methanobacteriati</taxon>
        <taxon>Methanobacteriota</taxon>
        <taxon>Stenosarchaea group</taxon>
        <taxon>Halobacteria</taxon>
        <taxon>Halobacteriales</taxon>
        <taxon>Natrialbaceae</taxon>
        <taxon>Natrinema</taxon>
    </lineage>
</organism>
<keyword evidence="1" id="KW-1133">Transmembrane helix</keyword>
<keyword evidence="3" id="KW-1185">Reference proteome</keyword>
<protein>
    <recommendedName>
        <fullName evidence="4">SPW repeat-containing protein</fullName>
    </recommendedName>
</protein>
<sequence>MISRENRVLAVAFVLYFLALGTGAALGLEGAAFAAALIVGVPILGPQLYLAATGDDELPPETRVRTGVLLSVFLLGPMGASVTGGERRMIWGFALALFLGLLAYEFRSGYRHRTADR</sequence>
<dbReference type="Proteomes" id="UP000199114">
    <property type="component" value="Unassembled WGS sequence"/>
</dbReference>
<gene>
    <name evidence="2" type="ORF">SAMN04489841_0560</name>
</gene>
<reference evidence="3" key="1">
    <citation type="submission" date="2016-10" db="EMBL/GenBank/DDBJ databases">
        <authorList>
            <person name="Varghese N."/>
            <person name="Submissions S."/>
        </authorList>
    </citation>
    <scope>NUCLEOTIDE SEQUENCE [LARGE SCALE GENOMIC DNA]</scope>
    <source>
        <strain evidence="3">DSM 25055</strain>
    </source>
</reference>
<evidence type="ECO:0008006" key="4">
    <source>
        <dbReference type="Google" id="ProtNLM"/>
    </source>
</evidence>